<evidence type="ECO:0000313" key="3">
    <source>
        <dbReference type="Proteomes" id="UP000006866"/>
    </source>
</evidence>
<proteinExistence type="predicted"/>
<name>E3DM35_HALPG</name>
<organism evidence="2 3">
    <name type="scientific">Halanaerobium praevalens (strain ATCC 33744 / DSM 2228 / GSL)</name>
    <dbReference type="NCBI Taxonomy" id="572479"/>
    <lineage>
        <taxon>Bacteria</taxon>
        <taxon>Bacillati</taxon>
        <taxon>Bacillota</taxon>
        <taxon>Clostridia</taxon>
        <taxon>Halanaerobiales</taxon>
        <taxon>Halanaerobiaceae</taxon>
        <taxon>Halanaerobium</taxon>
    </lineage>
</organism>
<dbReference type="GO" id="GO:0009036">
    <property type="term" value="F:type II site-specific deoxyribonuclease activity"/>
    <property type="evidence" value="ECO:0007669"/>
    <property type="project" value="UniProtKB-EC"/>
</dbReference>
<reference evidence="3" key="1">
    <citation type="submission" date="2010-10" db="EMBL/GenBank/DDBJ databases">
        <title>The complete genome of Halanaerobium praevalens DSM 2228.</title>
        <authorList>
            <consortium name="US DOE Joint Genome Institute (JGI-PGF)"/>
            <person name="Lucas S."/>
            <person name="Copeland A."/>
            <person name="Lapidus A."/>
            <person name="Glavina del Rio T."/>
            <person name="Dalin E."/>
            <person name="Tice H."/>
            <person name="Bruce D."/>
            <person name="Goodwin L."/>
            <person name="Pitluck S."/>
            <person name="Kyrpides N."/>
            <person name="Mavromatis K."/>
            <person name="Ivanova N."/>
            <person name="Ovchinnikova G."/>
            <person name="Chertkov O."/>
            <person name="Detter J.C."/>
            <person name="Han C."/>
            <person name="Larimer F."/>
            <person name="Land M."/>
            <person name="Hauser L."/>
            <person name="Markowitz V."/>
            <person name="Cheng J.-F."/>
            <person name="Hugenholtz P."/>
            <person name="Woyke T."/>
            <person name="Wu D."/>
            <person name="Tindall B."/>
            <person name="Pomrenke H.G."/>
            <person name="Brambilla E."/>
            <person name="Klenk H.-P."/>
            <person name="Eisen J.A."/>
        </authorList>
    </citation>
    <scope>NUCLEOTIDE SEQUENCE [LARGE SCALE GENOMIC DNA]</scope>
    <source>
        <strain evidence="3">ATCC 33744 / DSM 2228 / GSL</strain>
    </source>
</reference>
<protein>
    <submittedName>
        <fullName evidence="2">Type II site-specific deoxyribonuclease</fullName>
        <ecNumber evidence="2">3.1.21.4</ecNumber>
    </submittedName>
</protein>
<evidence type="ECO:0000313" key="2">
    <source>
        <dbReference type="EMBL" id="ADO77313.1"/>
    </source>
</evidence>
<dbReference type="PATRIC" id="fig|572479.3.peg.1183"/>
<dbReference type="Pfam" id="PF13391">
    <property type="entry name" value="HNH_2"/>
    <property type="match status" value="1"/>
</dbReference>
<dbReference type="STRING" id="572479.Hprae_1173"/>
<dbReference type="Proteomes" id="UP000006866">
    <property type="component" value="Chromosome"/>
</dbReference>
<dbReference type="KEGG" id="hpk:Hprae_1173"/>
<dbReference type="REBASE" id="28398">
    <property type="entry name" value="R2.HprORF1174P"/>
</dbReference>
<sequence>MEFKNKKTSTTQNYERYWKLTVEYSDINGHQFIDTLKVIVKFIDDHPSLEKKYESKLYQKLQKNINKIFPKSDQASTRKSINQFVKLGFILPKLKGYHDETKKFIKSKNDEERKLIFSEIYYKYASLSSSVTKDKTKIKQINFLLKTLMFKSEKKLTKQEIIGLMTTDISLYKKGYLNSKELFSKKNLSKVIDFESRKYNQINYFMNFLQYVPGIQVKENKSEICYIEDEFDTIKDEVKLSRDQTLFRIMKEKVKAESIEMYGDVVCYLTKKPQKGLVVSHIWPLQYALDSGYIDSAYNPNNALLLEPNIDAYFDKFDITFNKDDGIPKFNDNVHQGFIETHKNMCIEEKLLNKEREGYLDIHNNNFIDKKNYIN</sequence>
<dbReference type="EC" id="3.1.21.4" evidence="2"/>
<dbReference type="AlphaFoldDB" id="E3DM35"/>
<dbReference type="OrthoDB" id="5678128at2"/>
<dbReference type="RefSeq" id="WP_014553341.1">
    <property type="nucleotide sequence ID" value="NC_017455.1"/>
</dbReference>
<accession>E3DM35</accession>
<dbReference type="HOGENOM" id="CLU_777909_0_0_9"/>
<feature type="domain" description="HNH nuclease" evidence="1">
    <location>
        <begin position="267"/>
        <end position="322"/>
    </location>
</feature>
<reference evidence="2 3" key="2">
    <citation type="journal article" date="2011" name="Stand. Genomic Sci.">
        <title>Complete genome sequence of the extremely halophilic Halanaerobium praevalens type strain (GSL).</title>
        <authorList>
            <person name="Ivanova N."/>
            <person name="Sikorski J."/>
            <person name="Chertkov O."/>
            <person name="Nolan M."/>
            <person name="Lucas S."/>
            <person name="Hammon N."/>
            <person name="Deshpande S."/>
            <person name="Cheng J.F."/>
            <person name="Tapia R."/>
            <person name="Han C."/>
            <person name="Goodwin L."/>
            <person name="Pitluck S."/>
            <person name="Huntemann M."/>
            <person name="Liolios K."/>
            <person name="Pagani I."/>
            <person name="Mavromatis K."/>
            <person name="Ovchinikova G."/>
            <person name="Pati A."/>
            <person name="Chen A."/>
            <person name="Palaniappan K."/>
            <person name="Land M."/>
            <person name="Hauser L."/>
            <person name="Brambilla E.M."/>
            <person name="Kannan K.P."/>
            <person name="Rohde M."/>
            <person name="Tindall B.J."/>
            <person name="Goker M."/>
            <person name="Detter J.C."/>
            <person name="Woyke T."/>
            <person name="Bristow J."/>
            <person name="Eisen J.A."/>
            <person name="Markowitz V."/>
            <person name="Hugenholtz P."/>
            <person name="Kyrpides N.C."/>
            <person name="Klenk H.P."/>
            <person name="Lapidus A."/>
        </authorList>
    </citation>
    <scope>NUCLEOTIDE SEQUENCE [LARGE SCALE GENOMIC DNA]</scope>
    <source>
        <strain evidence="3">ATCC 33744 / DSM 2228 / GSL</strain>
    </source>
</reference>
<evidence type="ECO:0000259" key="1">
    <source>
        <dbReference type="Pfam" id="PF13391"/>
    </source>
</evidence>
<dbReference type="InterPro" id="IPR003615">
    <property type="entry name" value="HNH_nuc"/>
</dbReference>
<dbReference type="EMBL" id="CP002175">
    <property type="protein sequence ID" value="ADO77313.1"/>
    <property type="molecule type" value="Genomic_DNA"/>
</dbReference>
<keyword evidence="2" id="KW-0378">Hydrolase</keyword>
<gene>
    <name evidence="2" type="ordered locus">Hprae_1173</name>
</gene>
<dbReference type="eggNOG" id="COG3440">
    <property type="taxonomic scope" value="Bacteria"/>
</dbReference>
<keyword evidence="3" id="KW-1185">Reference proteome</keyword>